<keyword evidence="2" id="KW-1185">Reference proteome</keyword>
<protein>
    <recommendedName>
        <fullName evidence="3">SCP domain-containing protein</fullName>
    </recommendedName>
</protein>
<dbReference type="Proteomes" id="UP000054144">
    <property type="component" value="Unassembled WGS sequence"/>
</dbReference>
<dbReference type="AlphaFoldDB" id="A0A0D7A8X2"/>
<gene>
    <name evidence="1" type="ORF">FISHEDRAFT_75698</name>
</gene>
<dbReference type="Gene3D" id="3.40.33.10">
    <property type="entry name" value="CAP"/>
    <property type="match status" value="1"/>
</dbReference>
<proteinExistence type="predicted"/>
<accession>A0A0D7A8X2</accession>
<evidence type="ECO:0000313" key="1">
    <source>
        <dbReference type="EMBL" id="KIY46361.1"/>
    </source>
</evidence>
<name>A0A0D7A8X2_9AGAR</name>
<organism evidence="1 2">
    <name type="scientific">Fistulina hepatica ATCC 64428</name>
    <dbReference type="NCBI Taxonomy" id="1128425"/>
    <lineage>
        <taxon>Eukaryota</taxon>
        <taxon>Fungi</taxon>
        <taxon>Dikarya</taxon>
        <taxon>Basidiomycota</taxon>
        <taxon>Agaricomycotina</taxon>
        <taxon>Agaricomycetes</taxon>
        <taxon>Agaricomycetidae</taxon>
        <taxon>Agaricales</taxon>
        <taxon>Fistulinaceae</taxon>
        <taxon>Fistulina</taxon>
    </lineage>
</organism>
<dbReference type="SUPFAM" id="SSF55797">
    <property type="entry name" value="PR-1-like"/>
    <property type="match status" value="1"/>
</dbReference>
<reference evidence="1 2" key="1">
    <citation type="journal article" date="2015" name="Fungal Genet. Biol.">
        <title>Evolution of novel wood decay mechanisms in Agaricales revealed by the genome sequences of Fistulina hepatica and Cylindrobasidium torrendii.</title>
        <authorList>
            <person name="Floudas D."/>
            <person name="Held B.W."/>
            <person name="Riley R."/>
            <person name="Nagy L.G."/>
            <person name="Koehler G."/>
            <person name="Ransdell A.S."/>
            <person name="Younus H."/>
            <person name="Chow J."/>
            <person name="Chiniquy J."/>
            <person name="Lipzen A."/>
            <person name="Tritt A."/>
            <person name="Sun H."/>
            <person name="Haridas S."/>
            <person name="LaButti K."/>
            <person name="Ohm R.A."/>
            <person name="Kues U."/>
            <person name="Blanchette R.A."/>
            <person name="Grigoriev I.V."/>
            <person name="Minto R.E."/>
            <person name="Hibbett D.S."/>
        </authorList>
    </citation>
    <scope>NUCLEOTIDE SEQUENCE [LARGE SCALE GENOMIC DNA]</scope>
    <source>
        <strain evidence="1 2">ATCC 64428</strain>
    </source>
</reference>
<dbReference type="EMBL" id="KN882034">
    <property type="protein sequence ID" value="KIY46361.1"/>
    <property type="molecule type" value="Genomic_DNA"/>
</dbReference>
<evidence type="ECO:0008006" key="3">
    <source>
        <dbReference type="Google" id="ProtNLM"/>
    </source>
</evidence>
<dbReference type="OrthoDB" id="337038at2759"/>
<dbReference type="InterPro" id="IPR035940">
    <property type="entry name" value="CAP_sf"/>
</dbReference>
<evidence type="ECO:0000313" key="2">
    <source>
        <dbReference type="Proteomes" id="UP000054144"/>
    </source>
</evidence>
<sequence length="146" mass="15736">MASLEGLDEGEYQHNIHRASHSASDLVWDFAMVSIAQESERLAFTNTTLRWEEADTARILKLDGSGSRHVTASVGCLLVLCDDLENLGSNSSFTVCNFHPAGNYAGEYADNVGEPCGDAMVVVVVVMIRVFDRSPLDGTGSLLIAN</sequence>